<dbReference type="InterPro" id="IPR020825">
    <property type="entry name" value="Phe-tRNA_synthase-like_B3/B4"/>
</dbReference>
<dbReference type="InterPro" id="IPR014729">
    <property type="entry name" value="Rossmann-like_a/b/a_fold"/>
</dbReference>
<keyword evidence="6" id="KW-0030">Aminoacyl-tRNA synthetase</keyword>
<keyword evidence="2 11" id="KW-0436">Ligase</keyword>
<accession>A0A136KEY2</accession>
<dbReference type="GO" id="GO:0005829">
    <property type="term" value="C:cytosol"/>
    <property type="evidence" value="ECO:0007669"/>
    <property type="project" value="TreeGrafter"/>
</dbReference>
<dbReference type="GO" id="GO:0005524">
    <property type="term" value="F:ATP binding"/>
    <property type="evidence" value="ECO:0007669"/>
    <property type="project" value="UniProtKB-KW"/>
</dbReference>
<dbReference type="GO" id="GO:0004831">
    <property type="term" value="F:tyrosine-tRNA ligase activity"/>
    <property type="evidence" value="ECO:0007669"/>
    <property type="project" value="UniProtKB-UniRule"/>
</dbReference>
<organism evidence="11 12">
    <name type="scientific">candidate division WS6 bacterium OLB21</name>
    <dbReference type="NCBI Taxonomy" id="1617427"/>
    <lineage>
        <taxon>Bacteria</taxon>
        <taxon>Candidatus Dojkabacteria</taxon>
    </lineage>
</organism>
<dbReference type="Proteomes" id="UP000070449">
    <property type="component" value="Unassembled WGS sequence"/>
</dbReference>
<dbReference type="NCBIfam" id="TIGR00234">
    <property type="entry name" value="tyrS"/>
    <property type="match status" value="1"/>
</dbReference>
<dbReference type="GO" id="GO:0006437">
    <property type="term" value="P:tyrosyl-tRNA aminoacylation"/>
    <property type="evidence" value="ECO:0007669"/>
    <property type="project" value="UniProtKB-UniRule"/>
</dbReference>
<evidence type="ECO:0000259" key="10">
    <source>
        <dbReference type="Pfam" id="PF03483"/>
    </source>
</evidence>
<dbReference type="Gene3D" id="3.10.290.10">
    <property type="entry name" value="RNA-binding S4 domain"/>
    <property type="match status" value="1"/>
</dbReference>
<dbReference type="Pfam" id="PF03483">
    <property type="entry name" value="B3_4"/>
    <property type="match status" value="1"/>
</dbReference>
<dbReference type="InterPro" id="IPR024088">
    <property type="entry name" value="Tyr-tRNA-ligase_bac-type"/>
</dbReference>
<feature type="domain" description="B3/B4 tRNA-binding" evidence="10">
    <location>
        <begin position="67"/>
        <end position="191"/>
    </location>
</feature>
<dbReference type="Gene3D" id="3.50.40.10">
    <property type="entry name" value="Phenylalanyl-trna Synthetase, Chain B, domain 3"/>
    <property type="match status" value="1"/>
</dbReference>
<evidence type="ECO:0000256" key="8">
    <source>
        <dbReference type="NCBIfam" id="TIGR00234"/>
    </source>
</evidence>
<evidence type="ECO:0000256" key="9">
    <source>
        <dbReference type="PROSITE-ProRule" id="PRU00182"/>
    </source>
</evidence>
<name>A0A136KEY2_9BACT</name>
<dbReference type="EC" id="6.1.1.1" evidence="1 8"/>
<evidence type="ECO:0000256" key="7">
    <source>
        <dbReference type="ARBA" id="ARBA00048248"/>
    </source>
</evidence>
<dbReference type="AlphaFoldDB" id="A0A136KEY2"/>
<dbReference type="InterPro" id="IPR002307">
    <property type="entry name" value="Tyr-tRNA-ligase"/>
</dbReference>
<dbReference type="InterPro" id="IPR036986">
    <property type="entry name" value="S4_RNA-bd_sf"/>
</dbReference>
<dbReference type="EMBL" id="JYPD01000027">
    <property type="protein sequence ID" value="KXK07975.1"/>
    <property type="molecule type" value="Genomic_DNA"/>
</dbReference>
<dbReference type="SUPFAM" id="SSF55174">
    <property type="entry name" value="Alpha-L RNA-binding motif"/>
    <property type="match status" value="1"/>
</dbReference>
<protein>
    <recommendedName>
        <fullName evidence="1 8">Tyrosine--tRNA ligase</fullName>
        <ecNumber evidence="1 8">6.1.1.1</ecNumber>
    </recommendedName>
</protein>
<dbReference type="CDD" id="cd00805">
    <property type="entry name" value="TyrRS_core"/>
    <property type="match status" value="1"/>
</dbReference>
<dbReference type="GO" id="GO:0003723">
    <property type="term" value="F:RNA binding"/>
    <property type="evidence" value="ECO:0007669"/>
    <property type="project" value="UniProtKB-KW"/>
</dbReference>
<dbReference type="GO" id="GO:0004826">
    <property type="term" value="F:phenylalanine-tRNA ligase activity"/>
    <property type="evidence" value="ECO:0007669"/>
    <property type="project" value="InterPro"/>
</dbReference>
<gene>
    <name evidence="11" type="primary">tyrS</name>
    <name evidence="11" type="ORF">UZ20_WS6002001029</name>
</gene>
<dbReference type="Gene3D" id="1.10.240.10">
    <property type="entry name" value="Tyrosyl-Transfer RNA Synthetase"/>
    <property type="match status" value="1"/>
</dbReference>
<sequence>MKTIQFSIKPELFELFKNAQFGAVLLSDIVVKDVNHQELLQNLRRNIYSRLANSNKNISETKEYRLWGHVFSLLGLNIKQQLPSHLALYKRFKNNRELPKINTLVDIYNHISLLRQIPLGGHNVEGIDSISIDSTNGSEVYISKGKNELVEANRWAYMDNHNRVLTKDLVWRQSDVSLIGEETKSIFIPIDDITASFSNHQLANIVNEIVDVLSNFYNFKWSYGIINKYNQKILLTTANTEIISKPNNLLLPTPEINTSNSAISSFLDHKIDEVYPSKESLIEALKSGRRLSFYIGADATAPRLHLGHLIPVLKLKELQEMGHRLVFLIGDFTARIGDPTDKSAARVMLTEEEVNRNAKNFLEQIKKYIDFDSSSNPAEVVFNSTWNDQLSMSDVIDLSSNFTVQQMLERDMFAKRIKENKPIYLHEFLYPLLQGYDSVYMGVDGEFGGRDQTFNMLAGRTLAKNIAGIDKFVVTTHFLLSADGVNKMSKSIGNCIFIDDSPQDKYGKVMSIPDELIMHYYQLATQFDNERLILIEDELERGQPMDIKKKLAFEVVRLNDGESSAKEAQNYFEQTVQLGNRPNDAREVSKSELRLITGKDTIQVKELLILTKLCSSNSEAKRLCKSGAVEVNEIKATNPEQEYSLAEIDTIKAGKRNWIILVN</sequence>
<dbReference type="STRING" id="1617427.UZ20_WS6002001029"/>
<keyword evidence="4" id="KW-0067">ATP-binding</keyword>
<proteinExistence type="predicted"/>
<dbReference type="PANTHER" id="PTHR11766:SF1">
    <property type="entry name" value="TYROSINE--TRNA LIGASE"/>
    <property type="match status" value="1"/>
</dbReference>
<dbReference type="PANTHER" id="PTHR11766">
    <property type="entry name" value="TYROSYL-TRNA SYNTHETASE"/>
    <property type="match status" value="1"/>
</dbReference>
<evidence type="ECO:0000256" key="6">
    <source>
        <dbReference type="ARBA" id="ARBA00023146"/>
    </source>
</evidence>
<dbReference type="SUPFAM" id="SSF52374">
    <property type="entry name" value="Nucleotidylyl transferase"/>
    <property type="match status" value="1"/>
</dbReference>
<dbReference type="Pfam" id="PF00579">
    <property type="entry name" value="tRNA-synt_1b"/>
    <property type="match status" value="1"/>
</dbReference>
<evidence type="ECO:0000313" key="11">
    <source>
        <dbReference type="EMBL" id="KXK07975.1"/>
    </source>
</evidence>
<dbReference type="PROSITE" id="PS50889">
    <property type="entry name" value="S4"/>
    <property type="match status" value="1"/>
</dbReference>
<dbReference type="Gene3D" id="3.40.50.620">
    <property type="entry name" value="HUPs"/>
    <property type="match status" value="1"/>
</dbReference>
<dbReference type="PATRIC" id="fig|1617427.3.peg.1079"/>
<keyword evidence="3" id="KW-0547">Nucleotide-binding</keyword>
<reference evidence="11 12" key="1">
    <citation type="submission" date="2015-02" db="EMBL/GenBank/DDBJ databases">
        <title>Improved understanding of the partial-nitritation anammox process through 23 genomes representing the majority of the microbial community.</title>
        <authorList>
            <person name="Speth D.R."/>
            <person name="In T Zandt M."/>
            <person name="Guerrero Cruz S."/>
            <person name="Jetten M.S."/>
            <person name="Dutilh B.E."/>
        </authorList>
    </citation>
    <scope>NUCLEOTIDE SEQUENCE [LARGE SCALE GENOMIC DNA]</scope>
    <source>
        <strain evidence="11">OLB21</strain>
    </source>
</reference>
<dbReference type="InterPro" id="IPR005146">
    <property type="entry name" value="B3/B4_tRNA-bd"/>
</dbReference>
<comment type="catalytic activity">
    <reaction evidence="7">
        <text>tRNA(Tyr) + L-tyrosine + ATP = L-tyrosyl-tRNA(Tyr) + AMP + diphosphate + H(+)</text>
        <dbReference type="Rhea" id="RHEA:10220"/>
        <dbReference type="Rhea" id="RHEA-COMP:9706"/>
        <dbReference type="Rhea" id="RHEA-COMP:9707"/>
        <dbReference type="ChEBI" id="CHEBI:15378"/>
        <dbReference type="ChEBI" id="CHEBI:30616"/>
        <dbReference type="ChEBI" id="CHEBI:33019"/>
        <dbReference type="ChEBI" id="CHEBI:58315"/>
        <dbReference type="ChEBI" id="CHEBI:78442"/>
        <dbReference type="ChEBI" id="CHEBI:78536"/>
        <dbReference type="ChEBI" id="CHEBI:456215"/>
        <dbReference type="EC" id="6.1.1.1"/>
    </reaction>
</comment>
<evidence type="ECO:0000256" key="1">
    <source>
        <dbReference type="ARBA" id="ARBA00013160"/>
    </source>
</evidence>
<comment type="caution">
    <text evidence="11">The sequence shown here is derived from an EMBL/GenBank/DDBJ whole genome shotgun (WGS) entry which is preliminary data.</text>
</comment>
<evidence type="ECO:0000256" key="5">
    <source>
        <dbReference type="ARBA" id="ARBA00022917"/>
    </source>
</evidence>
<evidence type="ECO:0000256" key="2">
    <source>
        <dbReference type="ARBA" id="ARBA00022598"/>
    </source>
</evidence>
<dbReference type="InterPro" id="IPR002305">
    <property type="entry name" value="aa-tRNA-synth_Ic"/>
</dbReference>
<dbReference type="SUPFAM" id="SSF56037">
    <property type="entry name" value="PheT/TilS domain"/>
    <property type="match status" value="1"/>
</dbReference>
<dbReference type="PRINTS" id="PR01040">
    <property type="entry name" value="TRNASYNTHTYR"/>
</dbReference>
<keyword evidence="9" id="KW-0694">RNA-binding</keyword>
<evidence type="ECO:0000256" key="4">
    <source>
        <dbReference type="ARBA" id="ARBA00022840"/>
    </source>
</evidence>
<keyword evidence="5" id="KW-0648">Protein biosynthesis</keyword>
<evidence type="ECO:0000256" key="3">
    <source>
        <dbReference type="ARBA" id="ARBA00022741"/>
    </source>
</evidence>
<evidence type="ECO:0000313" key="12">
    <source>
        <dbReference type="Proteomes" id="UP000070449"/>
    </source>
</evidence>